<keyword evidence="3" id="KW-1185">Reference proteome</keyword>
<protein>
    <submittedName>
        <fullName evidence="2">Uncharacterized protein</fullName>
    </submittedName>
</protein>
<evidence type="ECO:0000256" key="1">
    <source>
        <dbReference type="SAM" id="MobiDB-lite"/>
    </source>
</evidence>
<dbReference type="EMBL" id="JAJGAK010000004">
    <property type="protein sequence ID" value="MCC8364283.1"/>
    <property type="molecule type" value="Genomic_DNA"/>
</dbReference>
<comment type="caution">
    <text evidence="2">The sequence shown here is derived from an EMBL/GenBank/DDBJ whole genome shotgun (WGS) entry which is preliminary data.</text>
</comment>
<reference evidence="2" key="1">
    <citation type="submission" date="2021-10" db="EMBL/GenBank/DDBJ databases">
        <authorList>
            <person name="Lyu M."/>
            <person name="Wang X."/>
            <person name="Meng X."/>
            <person name="Xu K."/>
        </authorList>
    </citation>
    <scope>NUCLEOTIDE SEQUENCE</scope>
    <source>
        <strain evidence="2">A6</strain>
    </source>
</reference>
<name>A0ABS8JKZ1_9GAMM</name>
<evidence type="ECO:0000313" key="3">
    <source>
        <dbReference type="Proteomes" id="UP001165293"/>
    </source>
</evidence>
<sequence>MQIDRKLTLSILALVALGIAVHGWILSQRKSAADVRDSPAESAATEPAKDTSAK</sequence>
<proteinExistence type="predicted"/>
<gene>
    <name evidence="2" type="ORF">LK996_14500</name>
</gene>
<dbReference type="Proteomes" id="UP001165293">
    <property type="component" value="Unassembled WGS sequence"/>
</dbReference>
<accession>A0ABS8JKZ1</accession>
<feature type="region of interest" description="Disordered" evidence="1">
    <location>
        <begin position="30"/>
        <end position="54"/>
    </location>
</feature>
<dbReference type="RefSeq" id="WP_230528077.1">
    <property type="nucleotide sequence ID" value="NZ_JAJGAK010000004.1"/>
</dbReference>
<evidence type="ECO:0000313" key="2">
    <source>
        <dbReference type="EMBL" id="MCC8364283.1"/>
    </source>
</evidence>
<organism evidence="2 3">
    <name type="scientific">Noviluteimonas lactosilytica</name>
    <dbReference type="NCBI Taxonomy" id="2888523"/>
    <lineage>
        <taxon>Bacteria</taxon>
        <taxon>Pseudomonadati</taxon>
        <taxon>Pseudomonadota</taxon>
        <taxon>Gammaproteobacteria</taxon>
        <taxon>Lysobacterales</taxon>
        <taxon>Lysobacteraceae</taxon>
        <taxon>Noviluteimonas</taxon>
    </lineage>
</organism>